<dbReference type="RefSeq" id="XP_040778813.1">
    <property type="nucleotide sequence ID" value="XM_040920377.1"/>
</dbReference>
<dbReference type="EMBL" id="MU032346">
    <property type="protein sequence ID" value="KAF3767852.1"/>
    <property type="molecule type" value="Genomic_DNA"/>
</dbReference>
<name>A0A9P5CRT1_CRYP1</name>
<dbReference type="OrthoDB" id="5371510at2759"/>
<reference evidence="2" key="1">
    <citation type="journal article" date="2020" name="Phytopathology">
        <title>Genome sequence of the chestnut blight fungus Cryphonectria parasitica EP155: A fundamental resource for an archetypical invasive plant pathogen.</title>
        <authorList>
            <person name="Crouch J.A."/>
            <person name="Dawe A."/>
            <person name="Aerts A."/>
            <person name="Barry K."/>
            <person name="Churchill A.C.L."/>
            <person name="Grimwood J."/>
            <person name="Hillman B."/>
            <person name="Milgroom M.G."/>
            <person name="Pangilinan J."/>
            <person name="Smith M."/>
            <person name="Salamov A."/>
            <person name="Schmutz J."/>
            <person name="Yadav J."/>
            <person name="Grigoriev I.V."/>
            <person name="Nuss D."/>
        </authorList>
    </citation>
    <scope>NUCLEOTIDE SEQUENCE</scope>
    <source>
        <strain evidence="2">EP155</strain>
    </source>
</reference>
<protein>
    <submittedName>
        <fullName evidence="2">Uncharacterized protein</fullName>
    </submittedName>
</protein>
<keyword evidence="3" id="KW-1185">Reference proteome</keyword>
<organism evidence="2 3">
    <name type="scientific">Cryphonectria parasitica (strain ATCC 38755 / EP155)</name>
    <dbReference type="NCBI Taxonomy" id="660469"/>
    <lineage>
        <taxon>Eukaryota</taxon>
        <taxon>Fungi</taxon>
        <taxon>Dikarya</taxon>
        <taxon>Ascomycota</taxon>
        <taxon>Pezizomycotina</taxon>
        <taxon>Sordariomycetes</taxon>
        <taxon>Sordariomycetidae</taxon>
        <taxon>Diaporthales</taxon>
        <taxon>Cryphonectriaceae</taxon>
        <taxon>Cryphonectria-Endothia species complex</taxon>
        <taxon>Cryphonectria</taxon>
    </lineage>
</organism>
<dbReference type="GeneID" id="63837506"/>
<gene>
    <name evidence="2" type="ORF">M406DRAFT_328906</name>
</gene>
<dbReference type="Proteomes" id="UP000803844">
    <property type="component" value="Unassembled WGS sequence"/>
</dbReference>
<dbReference type="AlphaFoldDB" id="A0A9P5CRT1"/>
<proteinExistence type="predicted"/>
<accession>A0A9P5CRT1</accession>
<evidence type="ECO:0000313" key="3">
    <source>
        <dbReference type="Proteomes" id="UP000803844"/>
    </source>
</evidence>
<evidence type="ECO:0000256" key="1">
    <source>
        <dbReference type="SAM" id="MobiDB-lite"/>
    </source>
</evidence>
<evidence type="ECO:0000313" key="2">
    <source>
        <dbReference type="EMBL" id="KAF3767852.1"/>
    </source>
</evidence>
<sequence>MTSRLSELGQAHLLHSKDLTRIQNAVDGAVPCPEDACVLVLVKFPDFVPTRGCRSTKFQTGRIRLTRDQVLGTGSELLRGMLDSETHQRRAREAAAPLPGGVTHVLDLSPTTDEHDFTMALQHLSIPDGIKLWYRSVCMGVSPLAVAGHDDACDCLLPFKEAYPFQEPPIAIQGEESQACIWDVNAWPLEEDRDIPDFCQTRWAANTIRLFRSIAQPPGRKDLLIDSAPRMWTLVGLFAKFEMTNYDILRDEITAWFNADRNYLIVELLPEETLRIGLTLKIPLLAEPAFRILVNERALEVAGGQPRAQPRQTIFGRRCSDFSGTDTSEAISRIVEYAGTAMADRYKLAVDNLLGDNALDILQVPEWQDLRILDHVIPKDDAVDGHFGPVRDAYDKLMSGIRFKFHNIVNKVMSLPSSNLGSELFSAETCEPGANTKSLLDMVDGLRAYSVPQNELNSSQHFPTIYHRLGMYQRALCPFIWKELDSISTDDFPKSDIIWDANMFIVKLNRATAAGDLPDLLDQHRARAANANRFIAQLLEHVVDGLCAYVGPLFERDEASFLYALHPHLVLTPDDHEMNFLRLVDDETRFEAPVPEADYGPNGPGPAFHTGHTLPSVSDLNFEDLSVRSTSAVGESDDGASTVVGSAVAQDGFSTVYNSRRVLARSDEPSVSSEHFTDEGMSADYADAEYAVPAAHQARGQVLAGLVEGAYQEHKDDDPMADPNELPDDFYEDLESDFFWGTDEEEEEEEEEEVVVEKEDENEDFEVVGADEDM</sequence>
<feature type="region of interest" description="Disordered" evidence="1">
    <location>
        <begin position="743"/>
        <end position="774"/>
    </location>
</feature>
<comment type="caution">
    <text evidence="2">The sequence shown here is derived from an EMBL/GenBank/DDBJ whole genome shotgun (WGS) entry which is preliminary data.</text>
</comment>